<dbReference type="STRING" id="28094.SAMN06295900_11752"/>
<reference evidence="4" key="1">
    <citation type="submission" date="2017-04" db="EMBL/GenBank/DDBJ databases">
        <authorList>
            <person name="Varghese N."/>
            <person name="Submissions S."/>
        </authorList>
    </citation>
    <scope>NUCLEOTIDE SEQUENCE [LARGE SCALE GENOMIC DNA]</scope>
    <source>
        <strain evidence="4">Ballard 720</strain>
    </source>
</reference>
<dbReference type="Proteomes" id="UP000192911">
    <property type="component" value="Unassembled WGS sequence"/>
</dbReference>
<dbReference type="OrthoDB" id="9795626at2"/>
<evidence type="ECO:0000256" key="1">
    <source>
        <dbReference type="SAM" id="Coils"/>
    </source>
</evidence>
<dbReference type="GeneID" id="95550063"/>
<evidence type="ECO:0000313" key="4">
    <source>
        <dbReference type="Proteomes" id="UP000192911"/>
    </source>
</evidence>
<organism evidence="3 4">
    <name type="scientific">Trinickia caryophylli</name>
    <name type="common">Paraburkholderia caryophylli</name>
    <dbReference type="NCBI Taxonomy" id="28094"/>
    <lineage>
        <taxon>Bacteria</taxon>
        <taxon>Pseudomonadati</taxon>
        <taxon>Pseudomonadota</taxon>
        <taxon>Betaproteobacteria</taxon>
        <taxon>Burkholderiales</taxon>
        <taxon>Burkholderiaceae</taxon>
        <taxon>Trinickia</taxon>
    </lineage>
</organism>
<dbReference type="AlphaFoldDB" id="A0A1X7GPT4"/>
<protein>
    <submittedName>
        <fullName evidence="3">DNA sulfur modification protein DndD</fullName>
    </submittedName>
</protein>
<accession>A0A1X7GPT4</accession>
<dbReference type="Pfam" id="PF13476">
    <property type="entry name" value="AAA_23"/>
    <property type="match status" value="1"/>
</dbReference>
<dbReference type="InterPro" id="IPR027417">
    <property type="entry name" value="P-loop_NTPase"/>
</dbReference>
<name>A0A1X7GPT4_TRICW</name>
<dbReference type="InterPro" id="IPR038729">
    <property type="entry name" value="Rad50/SbcC_AAA"/>
</dbReference>
<dbReference type="PANTHER" id="PTHR32114:SF2">
    <property type="entry name" value="ABC TRANSPORTER ABCH.3"/>
    <property type="match status" value="1"/>
</dbReference>
<dbReference type="NCBIfam" id="TIGR03185">
    <property type="entry name" value="DNA_S_dndD"/>
    <property type="match status" value="1"/>
</dbReference>
<proteinExistence type="predicted"/>
<dbReference type="EMBL" id="FXAH01000017">
    <property type="protein sequence ID" value="SMF72862.1"/>
    <property type="molecule type" value="Genomic_DNA"/>
</dbReference>
<sequence length="664" mass="73187">MAKITFSSISVENFGPFRERQFLDLSVSSTRSVVLVKALNGSGKTTLLTALQLGLYGAKGIGSGRRSEYEQLVQALQRADAGEKSTVSIGLIVDMGGGRKEITARREWTRQRAALSETFSVIVDGTEDIDFTQGWDDFIGAILPSELVHLFLFDGEKIEALANPERLPELLRRATEVFLGIGGIDVLGNDLRAVERRAGLRNKEGSSEYQAAKDTLLDLESQQKALSDKHADLLQEHASAQNALDQARLLLDRYVVEARRGGLTAYEQAASIRSQAESARKSASASRAGLAEAMSDAALPVAWLHKLWDRYESEWEADIRGRHAKLLTEEFKRRDRRLIAALSKQMSGASLEAVKSLLKSDLDQTRSTQPRKPLLMSGGEPAEVAVHVNHARSRVRAAIASLDSAQRDLAKSERALGEVPAEGQLTEILSKMHERSHAVATAEQRVALLTESLAETTTSLKHVEARLSAARARLSNDFRDRSIEAKGIEAAARARQALSVFKGRLLASKAHWLSGMISAEFQNLLRKRKLVSRVIVDPSTYDVKIEDGKGQELPMDRLSAGERQMLAVSVLSALIKERKGRFPVVVDTPLARLDRQHRTSLIKRFFATVSHQVIVLSTDEEVEGAAHDALRPYTSKEYVLEFDDDRGCTRVRDSAARSGELELA</sequence>
<dbReference type="PANTHER" id="PTHR32114">
    <property type="entry name" value="ABC TRANSPORTER ABCH.3"/>
    <property type="match status" value="1"/>
</dbReference>
<dbReference type="Gene3D" id="3.40.50.300">
    <property type="entry name" value="P-loop containing nucleotide triphosphate hydrolases"/>
    <property type="match status" value="2"/>
</dbReference>
<keyword evidence="1" id="KW-0175">Coiled coil</keyword>
<evidence type="ECO:0000313" key="3">
    <source>
        <dbReference type="EMBL" id="SMF72862.1"/>
    </source>
</evidence>
<gene>
    <name evidence="3" type="ORF">SAMN06295900_11752</name>
</gene>
<dbReference type="SUPFAM" id="SSF52540">
    <property type="entry name" value="P-loop containing nucleoside triphosphate hydrolases"/>
    <property type="match status" value="1"/>
</dbReference>
<dbReference type="InterPro" id="IPR017599">
    <property type="entry name" value="DNA_S_DndD"/>
</dbReference>
<dbReference type="GO" id="GO:0016887">
    <property type="term" value="F:ATP hydrolysis activity"/>
    <property type="evidence" value="ECO:0007669"/>
    <property type="project" value="InterPro"/>
</dbReference>
<feature type="coiled-coil region" evidence="1">
    <location>
        <begin position="209"/>
        <end position="250"/>
    </location>
</feature>
<keyword evidence="4" id="KW-1185">Reference proteome</keyword>
<dbReference type="GO" id="GO:0006302">
    <property type="term" value="P:double-strand break repair"/>
    <property type="evidence" value="ECO:0007669"/>
    <property type="project" value="InterPro"/>
</dbReference>
<dbReference type="RefSeq" id="WP_085229963.1">
    <property type="nucleotide sequence ID" value="NZ_BSQD01000015.1"/>
</dbReference>
<evidence type="ECO:0000259" key="2">
    <source>
        <dbReference type="Pfam" id="PF13476"/>
    </source>
</evidence>
<feature type="domain" description="Rad50/SbcC-type AAA" evidence="2">
    <location>
        <begin position="8"/>
        <end position="235"/>
    </location>
</feature>